<comment type="caution">
    <text evidence="2">The sequence shown here is derived from an EMBL/GenBank/DDBJ whole genome shotgun (WGS) entry which is preliminary data.</text>
</comment>
<dbReference type="Proteomes" id="UP000529946">
    <property type="component" value="Unassembled WGS sequence"/>
</dbReference>
<feature type="signal peptide" evidence="1">
    <location>
        <begin position="1"/>
        <end position="25"/>
    </location>
</feature>
<evidence type="ECO:0000256" key="1">
    <source>
        <dbReference type="SAM" id="SignalP"/>
    </source>
</evidence>
<keyword evidence="1" id="KW-0732">Signal</keyword>
<dbReference type="AlphaFoldDB" id="A0A7W6NMH5"/>
<dbReference type="InterPro" id="IPR008309">
    <property type="entry name" value="YdbL"/>
</dbReference>
<dbReference type="RefSeq" id="WP_183201942.1">
    <property type="nucleotide sequence ID" value="NZ_BAAAER010000002.1"/>
</dbReference>
<gene>
    <name evidence="2" type="ORF">GGR12_000199</name>
</gene>
<evidence type="ECO:0000313" key="2">
    <source>
        <dbReference type="EMBL" id="MBB4081360.1"/>
    </source>
</evidence>
<proteinExistence type="predicted"/>
<evidence type="ECO:0000313" key="3">
    <source>
        <dbReference type="Proteomes" id="UP000529946"/>
    </source>
</evidence>
<evidence type="ECO:0008006" key="4">
    <source>
        <dbReference type="Google" id="ProtNLM"/>
    </source>
</evidence>
<accession>A0A7W6NMH5</accession>
<sequence length="120" mass="12533">MSFRKLFVVAAAIAALGVAAGAAFAQTSQQKSLIDAAKAQGVVGEQADGLLGFRTASSDAALTAAVQVTNQARRDAYARSATQAGTTADVAGARMFETQLLPRISSGQWYRNAQGQWVQR</sequence>
<organism evidence="2 3">
    <name type="scientific">Brevundimonas lenta</name>
    <dbReference type="NCBI Taxonomy" id="424796"/>
    <lineage>
        <taxon>Bacteria</taxon>
        <taxon>Pseudomonadati</taxon>
        <taxon>Pseudomonadota</taxon>
        <taxon>Alphaproteobacteria</taxon>
        <taxon>Caulobacterales</taxon>
        <taxon>Caulobacteraceae</taxon>
        <taxon>Brevundimonas</taxon>
    </lineage>
</organism>
<dbReference type="Pfam" id="PF07027">
    <property type="entry name" value="DUF1318"/>
    <property type="match status" value="1"/>
</dbReference>
<feature type="chain" id="PRO_5030832380" description="DUF1318 domain-containing protein" evidence="1">
    <location>
        <begin position="26"/>
        <end position="120"/>
    </location>
</feature>
<reference evidence="2 3" key="1">
    <citation type="submission" date="2020-08" db="EMBL/GenBank/DDBJ databases">
        <title>Genomic Encyclopedia of Type Strains, Phase IV (KMG-IV): sequencing the most valuable type-strain genomes for metagenomic binning, comparative biology and taxonomic classification.</title>
        <authorList>
            <person name="Goeker M."/>
        </authorList>
    </citation>
    <scope>NUCLEOTIDE SEQUENCE [LARGE SCALE GENOMIC DNA]</scope>
    <source>
        <strain evidence="2 3">DSM 23960</strain>
    </source>
</reference>
<dbReference type="EMBL" id="JACIDM010000001">
    <property type="protein sequence ID" value="MBB4081360.1"/>
    <property type="molecule type" value="Genomic_DNA"/>
</dbReference>
<keyword evidence="3" id="KW-1185">Reference proteome</keyword>
<protein>
    <recommendedName>
        <fullName evidence="4">DUF1318 domain-containing protein</fullName>
    </recommendedName>
</protein>
<name>A0A7W6NMH5_9CAUL</name>